<feature type="domain" description="DUF2520" evidence="2">
    <location>
        <begin position="165"/>
        <end position="289"/>
    </location>
</feature>
<proteinExistence type="predicted"/>
<feature type="domain" description="Putative oxidoreductase/dehydrogenase Rossmann-like" evidence="1">
    <location>
        <begin position="28"/>
        <end position="146"/>
    </location>
</feature>
<evidence type="ECO:0000259" key="1">
    <source>
        <dbReference type="Pfam" id="PF10727"/>
    </source>
</evidence>
<sequence>MSAPLRTHQAARRRTATVPASPVATRSLFTVGVIGAGRVGATLGAALAAAGHRVVAASGMSGASQARLALLLPAVSRRSAASVALAATDLLLIAVPDDALAGVIADLAADGALRPGQVVAHTSGAHGLAVLAPAAAAGARPLALHPAMTFTGTPDDLDRLPGISYGVTAPAELRPLAARLVADLGGVPEWIGEADRGLYHAALAHGANHLVTLVNEAADRLRDAGVGQPEKVLAPLLRAALENALRLGDDALTGPVSRGDAGTVARHLTRLADTAPESVAPYLALARRTADRAVAAGRLRPADAAQLLDVLYRDHTEVAA</sequence>
<keyword evidence="4" id="KW-1185">Reference proteome</keyword>
<dbReference type="Gene3D" id="3.40.50.720">
    <property type="entry name" value="NAD(P)-binding Rossmann-like Domain"/>
    <property type="match status" value="1"/>
</dbReference>
<dbReference type="OrthoDB" id="8650434at2"/>
<dbReference type="SUPFAM" id="SSF48179">
    <property type="entry name" value="6-phosphogluconate dehydrogenase C-terminal domain-like"/>
    <property type="match status" value="1"/>
</dbReference>
<accession>A0A2W2C9C6</accession>
<evidence type="ECO:0000313" key="4">
    <source>
        <dbReference type="Proteomes" id="UP000248627"/>
    </source>
</evidence>
<dbReference type="InterPro" id="IPR018931">
    <property type="entry name" value="DUF2520"/>
</dbReference>
<dbReference type="Pfam" id="PF10728">
    <property type="entry name" value="DUF2520"/>
    <property type="match status" value="1"/>
</dbReference>
<dbReference type="InterPro" id="IPR037108">
    <property type="entry name" value="TM1727-like_C_sf"/>
</dbReference>
<dbReference type="Proteomes" id="UP000248627">
    <property type="component" value="Unassembled WGS sequence"/>
</dbReference>
<dbReference type="SUPFAM" id="SSF51735">
    <property type="entry name" value="NAD(P)-binding Rossmann-fold domains"/>
    <property type="match status" value="1"/>
</dbReference>
<dbReference type="InterPro" id="IPR036291">
    <property type="entry name" value="NAD(P)-bd_dom_sf"/>
</dbReference>
<dbReference type="Pfam" id="PF10727">
    <property type="entry name" value="Rossmann-like"/>
    <property type="match status" value="1"/>
</dbReference>
<evidence type="ECO:0000313" key="3">
    <source>
        <dbReference type="EMBL" id="PZF84797.1"/>
    </source>
</evidence>
<dbReference type="EMBL" id="POTX01000368">
    <property type="protein sequence ID" value="PZF84797.1"/>
    <property type="molecule type" value="Genomic_DNA"/>
</dbReference>
<dbReference type="InterPro" id="IPR019665">
    <property type="entry name" value="OxRdtase/DH_put_Rossmann_dom"/>
</dbReference>
<name>A0A2W2C9C6_9ACTN</name>
<dbReference type="PANTHER" id="PTHR40459:SF1">
    <property type="entry name" value="CONSERVED HYPOTHETICAL ALANINE AND LEUCINE RICH PROTEIN"/>
    <property type="match status" value="1"/>
</dbReference>
<dbReference type="AlphaFoldDB" id="A0A2W2C9C6"/>
<gene>
    <name evidence="3" type="ORF">C1I93_29100</name>
</gene>
<organism evidence="3 4">
    <name type="scientific">Micromonospora endophytica</name>
    <dbReference type="NCBI Taxonomy" id="515350"/>
    <lineage>
        <taxon>Bacteria</taxon>
        <taxon>Bacillati</taxon>
        <taxon>Actinomycetota</taxon>
        <taxon>Actinomycetes</taxon>
        <taxon>Micromonosporales</taxon>
        <taxon>Micromonosporaceae</taxon>
        <taxon>Micromonospora</taxon>
    </lineage>
</organism>
<dbReference type="RefSeq" id="WP_111246464.1">
    <property type="nucleotide sequence ID" value="NZ_AP023358.1"/>
</dbReference>
<evidence type="ECO:0000259" key="2">
    <source>
        <dbReference type="Pfam" id="PF10728"/>
    </source>
</evidence>
<dbReference type="PANTHER" id="PTHR40459">
    <property type="entry name" value="CONSERVED HYPOTHETICAL ALANINE AND LEUCINE RICH PROTEIN"/>
    <property type="match status" value="1"/>
</dbReference>
<dbReference type="InterPro" id="IPR008927">
    <property type="entry name" value="6-PGluconate_DH-like_C_sf"/>
</dbReference>
<comment type="caution">
    <text evidence="3">The sequence shown here is derived from an EMBL/GenBank/DDBJ whole genome shotgun (WGS) entry which is preliminary data.</text>
</comment>
<protein>
    <submittedName>
        <fullName evidence="3">DUF2520 domain-containing protein</fullName>
    </submittedName>
</protein>
<dbReference type="Gene3D" id="1.10.1040.20">
    <property type="entry name" value="ProC-like, C-terminal domain"/>
    <property type="match status" value="1"/>
</dbReference>
<reference evidence="3 4" key="1">
    <citation type="submission" date="2018-01" db="EMBL/GenBank/DDBJ databases">
        <title>Draft genome sequence of Jishengella endophytica.</title>
        <authorList>
            <person name="Sahin N."/>
            <person name="Ay H."/>
            <person name="Saygin H."/>
        </authorList>
    </citation>
    <scope>NUCLEOTIDE SEQUENCE [LARGE SCALE GENOMIC DNA]</scope>
    <source>
        <strain evidence="3 4">DSM 45430</strain>
    </source>
</reference>